<evidence type="ECO:0008006" key="3">
    <source>
        <dbReference type="Google" id="ProtNLM"/>
    </source>
</evidence>
<dbReference type="Proteomes" id="UP001056291">
    <property type="component" value="Chromosome"/>
</dbReference>
<dbReference type="RefSeq" id="WP_251934917.1">
    <property type="nucleotide sequence ID" value="NZ_CP098747.1"/>
</dbReference>
<evidence type="ECO:0000313" key="2">
    <source>
        <dbReference type="Proteomes" id="UP001056291"/>
    </source>
</evidence>
<organism evidence="1 2">
    <name type="scientific">Sneathiella marina</name>
    <dbReference type="NCBI Taxonomy" id="2950108"/>
    <lineage>
        <taxon>Bacteria</taxon>
        <taxon>Pseudomonadati</taxon>
        <taxon>Pseudomonadota</taxon>
        <taxon>Alphaproteobacteria</taxon>
        <taxon>Sneathiellales</taxon>
        <taxon>Sneathiellaceae</taxon>
        <taxon>Sneathiella</taxon>
    </lineage>
</organism>
<gene>
    <name evidence="1" type="ORF">NBZ79_01900</name>
</gene>
<proteinExistence type="predicted"/>
<evidence type="ECO:0000313" key="1">
    <source>
        <dbReference type="EMBL" id="USG61726.1"/>
    </source>
</evidence>
<protein>
    <recommendedName>
        <fullName evidence="3">DUF922 domain-containing protein</fullName>
    </recommendedName>
</protein>
<reference evidence="1" key="1">
    <citation type="submission" date="2022-06" db="EMBL/GenBank/DDBJ databases">
        <title>Sneathiella actinostolidae sp. nov., isolated from a sea anemonein the Western Pacific Ocean.</title>
        <authorList>
            <person name="Wei M.J."/>
        </authorList>
    </citation>
    <scope>NUCLEOTIDE SEQUENCE</scope>
    <source>
        <strain evidence="1">PHK-P5</strain>
    </source>
</reference>
<sequence>MPCSDDRYIYKLVIGISLVLGGFIFNTSLVQAATDRECLATWEFPEIQTNYVKAKSNLKRNKSGKQIEKIAKKSGYAKRRGHGGLLGLTHSSIGPSFAVSTKYIEVEKGRYCLKLRKVEFTFGIRKSEIYVDRKYRKSSCAYKVIYAHEKEHVRINEKTLDDYASKISKVLKKRAAAIKPFYTDNPKKAAQSIIDKLNSGMKPILKKFSDQREKANDVIDTNKAYAATQAKCSDW</sequence>
<dbReference type="EMBL" id="CP098747">
    <property type="protein sequence ID" value="USG61726.1"/>
    <property type="molecule type" value="Genomic_DNA"/>
</dbReference>
<name>A0ABY4W4G7_9PROT</name>
<accession>A0ABY4W4G7</accession>
<keyword evidence="2" id="KW-1185">Reference proteome</keyword>